<comment type="caution">
    <text evidence="6">The sequence shown here is derived from an EMBL/GenBank/DDBJ whole genome shotgun (WGS) entry which is preliminary data.</text>
</comment>
<evidence type="ECO:0000256" key="1">
    <source>
        <dbReference type="ARBA" id="ARBA00006654"/>
    </source>
</evidence>
<keyword evidence="3" id="KW-0547">Nucleotide-binding</keyword>
<protein>
    <submittedName>
        <fullName evidence="6">Flagellar associated protein</fullName>
    </submittedName>
</protein>
<evidence type="ECO:0000259" key="5">
    <source>
        <dbReference type="Pfam" id="PF02872"/>
    </source>
</evidence>
<keyword evidence="6" id="KW-0282">Flagellum</keyword>
<dbReference type="SUPFAM" id="SSF56300">
    <property type="entry name" value="Metallo-dependent phosphatases"/>
    <property type="match status" value="1"/>
</dbReference>
<evidence type="ECO:0000259" key="4">
    <source>
        <dbReference type="Pfam" id="PF00149"/>
    </source>
</evidence>
<evidence type="ECO:0000313" key="6">
    <source>
        <dbReference type="EMBL" id="KAB5592512.1"/>
    </source>
</evidence>
<accession>A0A5N5QL67</accession>
<reference evidence="6 7" key="1">
    <citation type="journal article" date="2019" name="Fungal Biol. Biotechnol.">
        <title>Draft genome sequence of fastidious pathogen Ceratobasidium theobromae, which causes vascular-streak dieback in Theobroma cacao.</title>
        <authorList>
            <person name="Ali S.S."/>
            <person name="Asman A."/>
            <person name="Shao J."/>
            <person name="Firmansyah A.P."/>
            <person name="Susilo A.W."/>
            <person name="Rosmana A."/>
            <person name="McMahon P."/>
            <person name="Junaid M."/>
            <person name="Guest D."/>
            <person name="Kheng T.Y."/>
            <person name="Meinhardt L.W."/>
            <person name="Bailey B.A."/>
        </authorList>
    </citation>
    <scope>NUCLEOTIDE SEQUENCE [LARGE SCALE GENOMIC DNA]</scope>
    <source>
        <strain evidence="6 7">CT2</strain>
    </source>
</reference>
<dbReference type="InterPro" id="IPR006179">
    <property type="entry name" value="5_nucleotidase/apyrase"/>
</dbReference>
<dbReference type="InterPro" id="IPR029052">
    <property type="entry name" value="Metallo-depent_PP-like"/>
</dbReference>
<dbReference type="Gene3D" id="3.90.780.10">
    <property type="entry name" value="5'-Nucleotidase, C-terminal domain"/>
    <property type="match status" value="1"/>
</dbReference>
<dbReference type="InterPro" id="IPR036907">
    <property type="entry name" value="5'-Nucleotdase_C_sf"/>
</dbReference>
<dbReference type="Proteomes" id="UP000383932">
    <property type="component" value="Unassembled WGS sequence"/>
</dbReference>
<keyword evidence="2" id="KW-0732">Signal</keyword>
<dbReference type="InterPro" id="IPR008334">
    <property type="entry name" value="5'-Nucleotdase_C"/>
</dbReference>
<dbReference type="GO" id="GO:0009166">
    <property type="term" value="P:nucleotide catabolic process"/>
    <property type="evidence" value="ECO:0007669"/>
    <property type="project" value="InterPro"/>
</dbReference>
<sequence>MSSLTLLHFNDVYRVTKQKIQGSKETIDVTQFAEVVDSLRDNWPKRADGKRDGLVLFSGDLFSPSVESTVTRGSHMVPVMNHISPDASLTGNHDFDVSMFDTCHQPSTDFQLKYPHLCKLIDDCTFPWVLSNIIDIDTNSVPDKLTKYQVFDRGGVKVGVIGLVEEEWITTVPSWPSNFKYQSMEDTCKSLSQELRDPSGPHKCDIILALTHARLPNDIGLAKTVFAYSKTLNNAANNHGVDVLFGGHDHMYYVGRGAQEWKNYDLNSTCLGSEDDDGVFLVKSGTDFRDLSELAIELEDTPEGSVRRKLVKGIYGTRHTIKPSQRSSPAVSKIIQAQLDSVSSTLASPICHSLTEWNAKSDVVRTDESALGDWIADVLRHAYDDALCVKGNGPADGVLICGGTLRGDSVYGPGDITLGDLMEILPFEDPVVVKALDGEAIWSALEAGLSTWPAQEGRFPIISGIRVEWDSRLPPGNRVTGIWLAEQETTSDDVVCSKNGQPVERDSTKVYRIVTREYMATGHDGYDALRDKPYLIDDENGVMMSSIVRRYLLGSQYIHTFKTREKHTHNFLSQSSMHTISKAKQRWLKATEIILSERQRAPTGQLIAEIGDAHRIAQCEHMADIDRFDGAKARRGDACKATNSKGTMDLFVVSPVIDGRLKDLGRVST</sequence>
<keyword evidence="6" id="KW-0966">Cell projection</keyword>
<dbReference type="Pfam" id="PF00149">
    <property type="entry name" value="Metallophos"/>
    <property type="match status" value="1"/>
</dbReference>
<evidence type="ECO:0000256" key="3">
    <source>
        <dbReference type="RuleBase" id="RU362119"/>
    </source>
</evidence>
<name>A0A5N5QL67_9AGAM</name>
<dbReference type="EMBL" id="SSOP01000062">
    <property type="protein sequence ID" value="KAB5592512.1"/>
    <property type="molecule type" value="Genomic_DNA"/>
</dbReference>
<gene>
    <name evidence="6" type="ORF">CTheo_4044</name>
</gene>
<dbReference type="OrthoDB" id="10252235at2759"/>
<keyword evidence="3" id="KW-0378">Hydrolase</keyword>
<dbReference type="PANTHER" id="PTHR11575">
    <property type="entry name" value="5'-NUCLEOTIDASE-RELATED"/>
    <property type="match status" value="1"/>
</dbReference>
<keyword evidence="6" id="KW-0969">Cilium</keyword>
<dbReference type="Gene3D" id="3.60.21.10">
    <property type="match status" value="1"/>
</dbReference>
<proteinExistence type="inferred from homology"/>
<dbReference type="GO" id="GO:0000166">
    <property type="term" value="F:nucleotide binding"/>
    <property type="evidence" value="ECO:0007669"/>
    <property type="project" value="UniProtKB-KW"/>
</dbReference>
<keyword evidence="7" id="KW-1185">Reference proteome</keyword>
<organism evidence="6 7">
    <name type="scientific">Ceratobasidium theobromae</name>
    <dbReference type="NCBI Taxonomy" id="1582974"/>
    <lineage>
        <taxon>Eukaryota</taxon>
        <taxon>Fungi</taxon>
        <taxon>Dikarya</taxon>
        <taxon>Basidiomycota</taxon>
        <taxon>Agaricomycotina</taxon>
        <taxon>Agaricomycetes</taxon>
        <taxon>Cantharellales</taxon>
        <taxon>Ceratobasidiaceae</taxon>
        <taxon>Ceratobasidium</taxon>
    </lineage>
</organism>
<feature type="domain" description="Calcineurin-like phosphoesterase" evidence="4">
    <location>
        <begin position="5"/>
        <end position="252"/>
    </location>
</feature>
<feature type="domain" description="5'-Nucleotidase C-terminal" evidence="5">
    <location>
        <begin position="362"/>
        <end position="530"/>
    </location>
</feature>
<dbReference type="SUPFAM" id="SSF55816">
    <property type="entry name" value="5'-nucleotidase (syn. UDP-sugar hydrolase), C-terminal domain"/>
    <property type="match status" value="1"/>
</dbReference>
<dbReference type="GO" id="GO:0016787">
    <property type="term" value="F:hydrolase activity"/>
    <property type="evidence" value="ECO:0007669"/>
    <property type="project" value="UniProtKB-KW"/>
</dbReference>
<dbReference type="PANTHER" id="PTHR11575:SF48">
    <property type="entry name" value="5'-NUCLEOTIDASE"/>
    <property type="match status" value="1"/>
</dbReference>
<evidence type="ECO:0000256" key="2">
    <source>
        <dbReference type="ARBA" id="ARBA00022729"/>
    </source>
</evidence>
<comment type="similarity">
    <text evidence="1 3">Belongs to the 5'-nucleotidase family.</text>
</comment>
<dbReference type="PRINTS" id="PR01607">
    <property type="entry name" value="APYRASEFAMLY"/>
</dbReference>
<evidence type="ECO:0000313" key="7">
    <source>
        <dbReference type="Proteomes" id="UP000383932"/>
    </source>
</evidence>
<dbReference type="Pfam" id="PF02872">
    <property type="entry name" value="5_nucleotid_C"/>
    <property type="match status" value="1"/>
</dbReference>
<dbReference type="AlphaFoldDB" id="A0A5N5QL67"/>
<dbReference type="InterPro" id="IPR004843">
    <property type="entry name" value="Calcineurin-like_PHP"/>
</dbReference>